<dbReference type="InterPro" id="IPR009057">
    <property type="entry name" value="Homeodomain-like_sf"/>
</dbReference>
<dbReference type="SUPFAM" id="SSF46689">
    <property type="entry name" value="Homeodomain-like"/>
    <property type="match status" value="1"/>
</dbReference>
<sequence length="409" mass="46052">MILWVNSYGSIEGIERKKLLEQMGQSGKEICIKCEKGEEVLACADSCCPIAVHVRCMGCPARFDDLGKFYCPYCLYRQSIAKLHQAKEHVLSKKQALHIFIDKEMIDNVREVPSIVSKSTCEKADEPLPEKKTDVPESNCDQQWVVGKQMHSGPDVDCGGKPSVHASSKATAADFRVIEAGNSIQVNDLQEIGEHQLERSTEDHRQDGHLSNSSVAEEEILENELVLAETKRNSTEIAGEQMIGVDQTTATDMNTDPSLQQHLHGKRRAETRDLTCGESNPVSTQRECSKQVNKVKDEHMLTDSPRRLTRTSASLLENTNAVGTLVQAKQPSMLLPVILPNGKRRRVLWRREEEEMIEQGVKKFSATVNKNIPWRKILELGRHVFDHTRTPTDLKDKWKQICSKYGGRV</sequence>
<name>A0ABS8VGM9_DATST</name>
<evidence type="ECO:0000256" key="3">
    <source>
        <dbReference type="ARBA" id="ARBA00022833"/>
    </source>
</evidence>
<dbReference type="InterPro" id="IPR001965">
    <property type="entry name" value="Znf_PHD"/>
</dbReference>
<evidence type="ECO:0000313" key="6">
    <source>
        <dbReference type="Proteomes" id="UP000823775"/>
    </source>
</evidence>
<dbReference type="SMART" id="SM00249">
    <property type="entry name" value="PHD"/>
    <property type="match status" value="1"/>
</dbReference>
<comment type="caution">
    <text evidence="5">The sequence shown here is derived from an EMBL/GenBank/DDBJ whole genome shotgun (WGS) entry which is preliminary data.</text>
</comment>
<feature type="domain" description="Myb-like" evidence="4">
    <location>
        <begin position="341"/>
        <end position="402"/>
    </location>
</feature>
<dbReference type="CDD" id="cd15489">
    <property type="entry name" value="PHD_SF"/>
    <property type="match status" value="1"/>
</dbReference>
<dbReference type="PROSITE" id="PS01359">
    <property type="entry name" value="ZF_PHD_1"/>
    <property type="match status" value="1"/>
</dbReference>
<evidence type="ECO:0000259" key="4">
    <source>
        <dbReference type="PROSITE" id="PS50090"/>
    </source>
</evidence>
<accession>A0ABS8VGM9</accession>
<dbReference type="PANTHER" id="PTHR47863">
    <property type="entry name" value="RING/FYVE/PHD ZINC FINGER SUPERFAMILY PROTEIN"/>
    <property type="match status" value="1"/>
</dbReference>
<dbReference type="PANTHER" id="PTHR47863:SF5">
    <property type="entry name" value="HOMEODOMAIN-LIKE PROTEIN WITH RING_FYVE_PHD-TYPE ZINC FINGER DOMAIN-CONTAINING PROTEIN-RELATED"/>
    <property type="match status" value="1"/>
</dbReference>
<reference evidence="5 6" key="1">
    <citation type="journal article" date="2021" name="BMC Genomics">
        <title>Datura genome reveals duplications of psychoactive alkaloid biosynthetic genes and high mutation rate following tissue culture.</title>
        <authorList>
            <person name="Rajewski A."/>
            <person name="Carter-House D."/>
            <person name="Stajich J."/>
            <person name="Litt A."/>
        </authorList>
    </citation>
    <scope>NUCLEOTIDE SEQUENCE [LARGE SCALE GENOMIC DNA]</scope>
    <source>
        <strain evidence="5">AR-01</strain>
    </source>
</reference>
<evidence type="ECO:0000256" key="1">
    <source>
        <dbReference type="ARBA" id="ARBA00022723"/>
    </source>
</evidence>
<dbReference type="InterPro" id="IPR013083">
    <property type="entry name" value="Znf_RING/FYVE/PHD"/>
</dbReference>
<dbReference type="InterPro" id="IPR019786">
    <property type="entry name" value="Zinc_finger_PHD-type_CS"/>
</dbReference>
<dbReference type="SUPFAM" id="SSF57903">
    <property type="entry name" value="FYVE/PHD zinc finger"/>
    <property type="match status" value="1"/>
</dbReference>
<dbReference type="SMART" id="SM00717">
    <property type="entry name" value="SANT"/>
    <property type="match status" value="1"/>
</dbReference>
<dbReference type="InterPro" id="IPR001005">
    <property type="entry name" value="SANT/Myb"/>
</dbReference>
<evidence type="ECO:0000313" key="5">
    <source>
        <dbReference type="EMBL" id="MCD9646158.1"/>
    </source>
</evidence>
<gene>
    <name evidence="5" type="ORF">HAX54_035726</name>
</gene>
<keyword evidence="3" id="KW-0862">Zinc</keyword>
<dbReference type="InterPro" id="IPR011011">
    <property type="entry name" value="Znf_FYVE_PHD"/>
</dbReference>
<keyword evidence="6" id="KW-1185">Reference proteome</keyword>
<keyword evidence="2" id="KW-0863">Zinc-finger</keyword>
<dbReference type="Gene3D" id="1.10.10.60">
    <property type="entry name" value="Homeodomain-like"/>
    <property type="match status" value="1"/>
</dbReference>
<keyword evidence="1" id="KW-0479">Metal-binding</keyword>
<evidence type="ECO:0000256" key="2">
    <source>
        <dbReference type="ARBA" id="ARBA00022771"/>
    </source>
</evidence>
<dbReference type="EMBL" id="JACEIK010004686">
    <property type="protein sequence ID" value="MCD9646158.1"/>
    <property type="molecule type" value="Genomic_DNA"/>
</dbReference>
<protein>
    <recommendedName>
        <fullName evidence="4">Myb-like domain-containing protein</fullName>
    </recommendedName>
</protein>
<dbReference type="CDD" id="cd11660">
    <property type="entry name" value="SANT_TRF"/>
    <property type="match status" value="1"/>
</dbReference>
<dbReference type="Gene3D" id="3.30.40.10">
    <property type="entry name" value="Zinc/RING finger domain, C3HC4 (zinc finger)"/>
    <property type="match status" value="1"/>
</dbReference>
<proteinExistence type="predicted"/>
<organism evidence="5 6">
    <name type="scientific">Datura stramonium</name>
    <name type="common">Jimsonweed</name>
    <name type="synonym">Common thornapple</name>
    <dbReference type="NCBI Taxonomy" id="4076"/>
    <lineage>
        <taxon>Eukaryota</taxon>
        <taxon>Viridiplantae</taxon>
        <taxon>Streptophyta</taxon>
        <taxon>Embryophyta</taxon>
        <taxon>Tracheophyta</taxon>
        <taxon>Spermatophyta</taxon>
        <taxon>Magnoliopsida</taxon>
        <taxon>eudicotyledons</taxon>
        <taxon>Gunneridae</taxon>
        <taxon>Pentapetalae</taxon>
        <taxon>asterids</taxon>
        <taxon>lamiids</taxon>
        <taxon>Solanales</taxon>
        <taxon>Solanaceae</taxon>
        <taxon>Solanoideae</taxon>
        <taxon>Datureae</taxon>
        <taxon>Datura</taxon>
    </lineage>
</organism>
<dbReference type="Proteomes" id="UP000823775">
    <property type="component" value="Unassembled WGS sequence"/>
</dbReference>
<dbReference type="PROSITE" id="PS50090">
    <property type="entry name" value="MYB_LIKE"/>
    <property type="match status" value="1"/>
</dbReference>